<evidence type="ECO:0000259" key="5">
    <source>
        <dbReference type="PROSITE" id="PS50968"/>
    </source>
</evidence>
<dbReference type="InterPro" id="IPR000089">
    <property type="entry name" value="Biotin_lipoyl"/>
</dbReference>
<dbReference type="NCBIfam" id="TIGR00527">
    <property type="entry name" value="gcvH"/>
    <property type="match status" value="1"/>
</dbReference>
<dbReference type="CDD" id="cd06848">
    <property type="entry name" value="GCS_H"/>
    <property type="match status" value="1"/>
</dbReference>
<dbReference type="InterPro" id="IPR011053">
    <property type="entry name" value="Single_hybrid_motif"/>
</dbReference>
<protein>
    <recommendedName>
        <fullName evidence="3">Glycine cleavage system H protein</fullName>
    </recommendedName>
</protein>
<comment type="cofactor">
    <cofactor evidence="3">
        <name>(R)-lipoate</name>
        <dbReference type="ChEBI" id="CHEBI:83088"/>
    </cofactor>
    <text evidence="3">Binds 1 lipoyl cofactor covalently.</text>
</comment>
<dbReference type="InterPro" id="IPR017453">
    <property type="entry name" value="GCV_H_sub"/>
</dbReference>
<name>A0A7Y9XTP0_9SPHN</name>
<dbReference type="PANTHER" id="PTHR11715:SF3">
    <property type="entry name" value="GLYCINE CLEAVAGE SYSTEM H PROTEIN-RELATED"/>
    <property type="match status" value="1"/>
</dbReference>
<sequence length="123" mass="13363">MSRYFTKDHEWIDVDGDTGTVGITDYAQHQLGDITFVELPEAGKGVKKGDAVSVVDSVKAASDVYTPVTGEVSESNAALEDQPELVNTDAEAEGWLFKVKLTETGELDALMDREAYDNYVGTL</sequence>
<feature type="modified residue" description="N6-lipoyllysine" evidence="3 4">
    <location>
        <position position="59"/>
    </location>
</feature>
<evidence type="ECO:0000256" key="1">
    <source>
        <dbReference type="ARBA" id="ARBA00009249"/>
    </source>
</evidence>
<comment type="similarity">
    <text evidence="1 3">Belongs to the GcvH family.</text>
</comment>
<comment type="subunit">
    <text evidence="3">The glycine cleavage system is composed of four proteins: P, T, L and H.</text>
</comment>
<dbReference type="Proteomes" id="UP000522081">
    <property type="component" value="Unassembled WGS sequence"/>
</dbReference>
<dbReference type="InterPro" id="IPR033753">
    <property type="entry name" value="GCV_H/Fam206"/>
</dbReference>
<feature type="domain" description="Lipoyl-binding" evidence="5">
    <location>
        <begin position="18"/>
        <end position="100"/>
    </location>
</feature>
<keyword evidence="2 3" id="KW-0450">Lipoyl</keyword>
<proteinExistence type="inferred from homology"/>
<comment type="function">
    <text evidence="3">The glycine cleavage system catalyzes the degradation of glycine. The H protein shuttles the methylamine group of glycine from the P protein to the T protein.</text>
</comment>
<dbReference type="GO" id="GO:0019464">
    <property type="term" value="P:glycine decarboxylation via glycine cleavage system"/>
    <property type="evidence" value="ECO:0007669"/>
    <property type="project" value="UniProtKB-UniRule"/>
</dbReference>
<dbReference type="GO" id="GO:0009249">
    <property type="term" value="P:protein lipoylation"/>
    <property type="evidence" value="ECO:0007669"/>
    <property type="project" value="TreeGrafter"/>
</dbReference>
<dbReference type="AlphaFoldDB" id="A0A7Y9XTP0"/>
<dbReference type="GO" id="GO:0005737">
    <property type="term" value="C:cytoplasm"/>
    <property type="evidence" value="ECO:0007669"/>
    <property type="project" value="TreeGrafter"/>
</dbReference>
<dbReference type="GO" id="GO:0005960">
    <property type="term" value="C:glycine cleavage complex"/>
    <property type="evidence" value="ECO:0007669"/>
    <property type="project" value="InterPro"/>
</dbReference>
<reference evidence="6 7" key="1">
    <citation type="submission" date="2020-07" db="EMBL/GenBank/DDBJ databases">
        <title>Genomic Encyclopedia of Type Strains, Phase IV (KMG-IV): sequencing the most valuable type-strain genomes for metagenomic binning, comparative biology and taxonomic classification.</title>
        <authorList>
            <person name="Goeker M."/>
        </authorList>
    </citation>
    <scope>NUCLEOTIDE SEQUENCE [LARGE SCALE GENOMIC DNA]</scope>
    <source>
        <strain evidence="6 7">DSM 29043</strain>
    </source>
</reference>
<organism evidence="6 7">
    <name type="scientific">Novosphingobium marinum</name>
    <dbReference type="NCBI Taxonomy" id="1514948"/>
    <lineage>
        <taxon>Bacteria</taxon>
        <taxon>Pseudomonadati</taxon>
        <taxon>Pseudomonadota</taxon>
        <taxon>Alphaproteobacteria</taxon>
        <taxon>Sphingomonadales</taxon>
        <taxon>Sphingomonadaceae</taxon>
        <taxon>Novosphingobium</taxon>
    </lineage>
</organism>
<evidence type="ECO:0000313" key="6">
    <source>
        <dbReference type="EMBL" id="NYH94391.1"/>
    </source>
</evidence>
<dbReference type="RefSeq" id="WP_179406315.1">
    <property type="nucleotide sequence ID" value="NZ_BMGF01000001.1"/>
</dbReference>
<dbReference type="SUPFAM" id="SSF51230">
    <property type="entry name" value="Single hybrid motif"/>
    <property type="match status" value="1"/>
</dbReference>
<accession>A0A7Y9XTP0</accession>
<evidence type="ECO:0000256" key="2">
    <source>
        <dbReference type="ARBA" id="ARBA00022823"/>
    </source>
</evidence>
<dbReference type="EMBL" id="JACBZF010000001">
    <property type="protein sequence ID" value="NYH94391.1"/>
    <property type="molecule type" value="Genomic_DNA"/>
</dbReference>
<keyword evidence="7" id="KW-1185">Reference proteome</keyword>
<comment type="caution">
    <text evidence="6">The sequence shown here is derived from an EMBL/GenBank/DDBJ whole genome shotgun (WGS) entry which is preliminary data.</text>
</comment>
<gene>
    <name evidence="3" type="primary">gcvH</name>
    <name evidence="6" type="ORF">FHS75_000696</name>
</gene>
<dbReference type="PANTHER" id="PTHR11715">
    <property type="entry name" value="GLYCINE CLEAVAGE SYSTEM H PROTEIN"/>
    <property type="match status" value="1"/>
</dbReference>
<dbReference type="InterPro" id="IPR002930">
    <property type="entry name" value="GCV_H"/>
</dbReference>
<evidence type="ECO:0000256" key="3">
    <source>
        <dbReference type="HAMAP-Rule" id="MF_00272"/>
    </source>
</evidence>
<dbReference type="NCBIfam" id="NF002270">
    <property type="entry name" value="PRK01202.1"/>
    <property type="match status" value="1"/>
</dbReference>
<evidence type="ECO:0000256" key="4">
    <source>
        <dbReference type="PIRSR" id="PIRSR617453-50"/>
    </source>
</evidence>
<dbReference type="Gene3D" id="2.40.50.100">
    <property type="match status" value="1"/>
</dbReference>
<dbReference type="PROSITE" id="PS50968">
    <property type="entry name" value="BIOTINYL_LIPOYL"/>
    <property type="match status" value="1"/>
</dbReference>
<dbReference type="Pfam" id="PF01597">
    <property type="entry name" value="GCV_H"/>
    <property type="match status" value="1"/>
</dbReference>
<dbReference type="HAMAP" id="MF_00272">
    <property type="entry name" value="GcvH"/>
    <property type="match status" value="1"/>
</dbReference>
<evidence type="ECO:0000313" key="7">
    <source>
        <dbReference type="Proteomes" id="UP000522081"/>
    </source>
</evidence>